<dbReference type="CDD" id="cd17319">
    <property type="entry name" value="MFS_ExuT_GudP_like"/>
    <property type="match status" value="1"/>
</dbReference>
<dbReference type="Pfam" id="PF07690">
    <property type="entry name" value="MFS_1"/>
    <property type="match status" value="1"/>
</dbReference>
<dbReference type="EMBL" id="JAKLJA010000036">
    <property type="protein sequence ID" value="MCG5077484.1"/>
    <property type="molecule type" value="Genomic_DNA"/>
</dbReference>
<evidence type="ECO:0000313" key="9">
    <source>
        <dbReference type="Proteomes" id="UP001139308"/>
    </source>
</evidence>
<dbReference type="GO" id="GO:0016020">
    <property type="term" value="C:membrane"/>
    <property type="evidence" value="ECO:0007669"/>
    <property type="project" value="UniProtKB-SubCell"/>
</dbReference>
<dbReference type="FunFam" id="1.20.1250.20:FF:000018">
    <property type="entry name" value="MFS transporter permease"/>
    <property type="match status" value="1"/>
</dbReference>
<feature type="transmembrane region" description="Helical" evidence="6">
    <location>
        <begin position="26"/>
        <end position="49"/>
    </location>
</feature>
<dbReference type="Proteomes" id="UP001139308">
    <property type="component" value="Unassembled WGS sequence"/>
</dbReference>
<accession>A0A9X1ULC5</accession>
<evidence type="ECO:0000259" key="7">
    <source>
        <dbReference type="PROSITE" id="PS50850"/>
    </source>
</evidence>
<keyword evidence="4 6" id="KW-1133">Transmembrane helix</keyword>
<dbReference type="Gene3D" id="1.20.1250.20">
    <property type="entry name" value="MFS general substrate transporter like domains"/>
    <property type="match status" value="2"/>
</dbReference>
<evidence type="ECO:0000313" key="8">
    <source>
        <dbReference type="EMBL" id="MCG5077484.1"/>
    </source>
</evidence>
<evidence type="ECO:0000256" key="4">
    <source>
        <dbReference type="ARBA" id="ARBA00022989"/>
    </source>
</evidence>
<feature type="transmembrane region" description="Helical" evidence="6">
    <location>
        <begin position="122"/>
        <end position="143"/>
    </location>
</feature>
<sequence>MSHISAARPALAATPAAIYRKISWRIVPLLFVSYVVAFLDRINIGFAQLQMKQDLGFTDAIYGLGAGIFFIGYVIFEVPSNLLLARIGARRTFSRIMLCWGVVSAGMMFVSAPWQFYLMRFLLGAFEAGFFPGIVLYLTLWYPAARRATVVSWFFAGVAFAGLIGGLLSGWIMKDMAGVAGLAGWQWMFFIEGAPAALLGLVCYFALVDSPSEVGWLSDDEKRLVTETLAAERAALPASAPHSLGAALRKPLVRVFSFVYFALAAGSFAISFWVPTLIKELGVTDVLSVGLYSAIPYGIGAIGIIVIARNSDRLMERRWHFACCAIGAGLALAALTLHFTNLALMIAILSIAVVCVYAAMPVFWAIPPAHLSGAAAAGGIAFISSVGQIGGFASPYAIGLIKTHFGNLDHGWHLMSLLLCAGGVAMTLALSPRRIERS</sequence>
<evidence type="ECO:0000256" key="5">
    <source>
        <dbReference type="ARBA" id="ARBA00023136"/>
    </source>
</evidence>
<protein>
    <submittedName>
        <fullName evidence="8">MFS transporter</fullName>
    </submittedName>
</protein>
<keyword evidence="3 6" id="KW-0812">Transmembrane</keyword>
<feature type="transmembrane region" description="Helical" evidence="6">
    <location>
        <begin position="373"/>
        <end position="398"/>
    </location>
</feature>
<dbReference type="GO" id="GO:0022857">
    <property type="term" value="F:transmembrane transporter activity"/>
    <property type="evidence" value="ECO:0007669"/>
    <property type="project" value="InterPro"/>
</dbReference>
<dbReference type="PROSITE" id="PS50850">
    <property type="entry name" value="MFS"/>
    <property type="match status" value="1"/>
</dbReference>
<evidence type="ECO:0000256" key="2">
    <source>
        <dbReference type="ARBA" id="ARBA00022448"/>
    </source>
</evidence>
<feature type="transmembrane region" description="Helical" evidence="6">
    <location>
        <begin position="185"/>
        <end position="207"/>
    </location>
</feature>
<dbReference type="InterPro" id="IPR011701">
    <property type="entry name" value="MFS"/>
</dbReference>
<feature type="transmembrane region" description="Helical" evidence="6">
    <location>
        <begin position="343"/>
        <end position="366"/>
    </location>
</feature>
<feature type="transmembrane region" description="Helical" evidence="6">
    <location>
        <begin position="319"/>
        <end position="337"/>
    </location>
</feature>
<keyword evidence="2" id="KW-0813">Transport</keyword>
<comment type="caution">
    <text evidence="8">The sequence shown here is derived from an EMBL/GenBank/DDBJ whole genome shotgun (WGS) entry which is preliminary data.</text>
</comment>
<feature type="domain" description="Major facilitator superfamily (MFS) profile" evidence="7">
    <location>
        <begin position="26"/>
        <end position="434"/>
    </location>
</feature>
<dbReference type="PANTHER" id="PTHR43791">
    <property type="entry name" value="PERMEASE-RELATED"/>
    <property type="match status" value="1"/>
</dbReference>
<dbReference type="PANTHER" id="PTHR43791:SF36">
    <property type="entry name" value="TRANSPORTER, PUTATIVE (AFU_ORTHOLOGUE AFUA_6G08340)-RELATED"/>
    <property type="match status" value="1"/>
</dbReference>
<keyword evidence="5 6" id="KW-0472">Membrane</keyword>
<feature type="transmembrane region" description="Helical" evidence="6">
    <location>
        <begin position="410"/>
        <end position="430"/>
    </location>
</feature>
<evidence type="ECO:0000256" key="6">
    <source>
        <dbReference type="SAM" id="Phobius"/>
    </source>
</evidence>
<organism evidence="8 9">
    <name type="scientific">Paraburkholderia tagetis</name>
    <dbReference type="NCBI Taxonomy" id="2913261"/>
    <lineage>
        <taxon>Bacteria</taxon>
        <taxon>Pseudomonadati</taxon>
        <taxon>Pseudomonadota</taxon>
        <taxon>Betaproteobacteria</taxon>
        <taxon>Burkholderiales</taxon>
        <taxon>Burkholderiaceae</taxon>
        <taxon>Paraburkholderia</taxon>
    </lineage>
</organism>
<feature type="transmembrane region" description="Helical" evidence="6">
    <location>
        <begin position="96"/>
        <end position="116"/>
    </location>
</feature>
<dbReference type="InterPro" id="IPR036259">
    <property type="entry name" value="MFS_trans_sf"/>
</dbReference>
<evidence type="ECO:0000256" key="1">
    <source>
        <dbReference type="ARBA" id="ARBA00004141"/>
    </source>
</evidence>
<proteinExistence type="predicted"/>
<dbReference type="SUPFAM" id="SSF103473">
    <property type="entry name" value="MFS general substrate transporter"/>
    <property type="match status" value="1"/>
</dbReference>
<comment type="subcellular location">
    <subcellularLocation>
        <location evidence="1">Membrane</location>
        <topology evidence="1">Multi-pass membrane protein</topology>
    </subcellularLocation>
</comment>
<feature type="transmembrane region" description="Helical" evidence="6">
    <location>
        <begin position="150"/>
        <end position="173"/>
    </location>
</feature>
<evidence type="ECO:0000256" key="3">
    <source>
        <dbReference type="ARBA" id="ARBA00022692"/>
    </source>
</evidence>
<dbReference type="RefSeq" id="WP_238467380.1">
    <property type="nucleotide sequence ID" value="NZ_JAKLJA010000036.1"/>
</dbReference>
<keyword evidence="9" id="KW-1185">Reference proteome</keyword>
<feature type="transmembrane region" description="Helical" evidence="6">
    <location>
        <begin position="61"/>
        <end position="84"/>
    </location>
</feature>
<name>A0A9X1ULC5_9BURK</name>
<dbReference type="InterPro" id="IPR020846">
    <property type="entry name" value="MFS_dom"/>
</dbReference>
<feature type="transmembrane region" description="Helical" evidence="6">
    <location>
        <begin position="286"/>
        <end position="307"/>
    </location>
</feature>
<dbReference type="AlphaFoldDB" id="A0A9X1ULC5"/>
<gene>
    <name evidence="8" type="ORF">L5014_29770</name>
</gene>
<reference evidence="8" key="1">
    <citation type="submission" date="2022-01" db="EMBL/GenBank/DDBJ databases">
        <title>Genome sequence and assembly of Parabukholderia sp. RG36.</title>
        <authorList>
            <person name="Chhetri G."/>
        </authorList>
    </citation>
    <scope>NUCLEOTIDE SEQUENCE</scope>
    <source>
        <strain evidence="8">RG36</strain>
    </source>
</reference>
<feature type="transmembrane region" description="Helical" evidence="6">
    <location>
        <begin position="252"/>
        <end position="274"/>
    </location>
</feature>